<sequence>MGVGCGSSLAIACAHHFPKSVLAGTGTVCGTGAWAAGMEGIAWFRRLLLYLRANAPSPARSLIDEPFVLSLHKRPDKFCRYIERDSALKRRTYGIGLGPDGALPANLNIEVDYNNKRFLEAFRGGAEGIEADGRILVGDWGFELQDVDSNAVRIYWGDQDTTVARAGQVYMAKKIRNATRTIFPGDSNYSIPSRYYKKILGEILVL</sequence>
<organism evidence="1 2">
    <name type="scientific">Apiospora arundinis</name>
    <dbReference type="NCBI Taxonomy" id="335852"/>
    <lineage>
        <taxon>Eukaryota</taxon>
        <taxon>Fungi</taxon>
        <taxon>Dikarya</taxon>
        <taxon>Ascomycota</taxon>
        <taxon>Pezizomycotina</taxon>
        <taxon>Sordariomycetes</taxon>
        <taxon>Xylariomycetidae</taxon>
        <taxon>Amphisphaeriales</taxon>
        <taxon>Apiosporaceae</taxon>
        <taxon>Apiospora</taxon>
    </lineage>
</organism>
<comment type="caution">
    <text evidence="1">The sequence shown here is derived from an EMBL/GenBank/DDBJ whole genome shotgun (WGS) entry which is preliminary data.</text>
</comment>
<keyword evidence="2" id="KW-1185">Reference proteome</keyword>
<name>A0ABR2IWU2_9PEZI</name>
<evidence type="ECO:0000313" key="1">
    <source>
        <dbReference type="EMBL" id="KAK8869086.1"/>
    </source>
</evidence>
<dbReference type="InterPro" id="IPR029058">
    <property type="entry name" value="AB_hydrolase_fold"/>
</dbReference>
<accession>A0ABR2IWU2</accession>
<evidence type="ECO:0000313" key="2">
    <source>
        <dbReference type="Proteomes" id="UP001390339"/>
    </source>
</evidence>
<reference evidence="1 2" key="1">
    <citation type="journal article" date="2024" name="IMA Fungus">
        <title>Apiospora arundinis, a panoply of carbohydrate-active enzymes and secondary metabolites.</title>
        <authorList>
            <person name="Sorensen T."/>
            <person name="Petersen C."/>
            <person name="Muurmann A.T."/>
            <person name="Christiansen J.V."/>
            <person name="Brundto M.L."/>
            <person name="Overgaard C.K."/>
            <person name="Boysen A.T."/>
            <person name="Wollenberg R.D."/>
            <person name="Larsen T.O."/>
            <person name="Sorensen J.L."/>
            <person name="Nielsen K.L."/>
            <person name="Sondergaard T.E."/>
        </authorList>
    </citation>
    <scope>NUCLEOTIDE SEQUENCE [LARGE SCALE GENOMIC DNA]</scope>
    <source>
        <strain evidence="1 2">AAU 773</strain>
    </source>
</reference>
<dbReference type="GO" id="GO:0016787">
    <property type="term" value="F:hydrolase activity"/>
    <property type="evidence" value="ECO:0007669"/>
    <property type="project" value="UniProtKB-KW"/>
</dbReference>
<dbReference type="SUPFAM" id="SSF53474">
    <property type="entry name" value="alpha/beta-Hydrolases"/>
    <property type="match status" value="1"/>
</dbReference>
<dbReference type="Proteomes" id="UP001390339">
    <property type="component" value="Unassembled WGS sequence"/>
</dbReference>
<keyword evidence="1" id="KW-0378">Hydrolase</keyword>
<dbReference type="EMBL" id="JAPCWZ010000004">
    <property type="protein sequence ID" value="KAK8869086.1"/>
    <property type="molecule type" value="Genomic_DNA"/>
</dbReference>
<dbReference type="Gene3D" id="3.40.50.1820">
    <property type="entry name" value="alpha/beta hydrolase"/>
    <property type="match status" value="1"/>
</dbReference>
<proteinExistence type="predicted"/>
<protein>
    <submittedName>
        <fullName evidence="1">Alpha/beta hydrolase</fullName>
    </submittedName>
</protein>
<gene>
    <name evidence="1" type="ORF">PGQ11_007664</name>
</gene>